<accession>A0ABY4HMY9</accession>
<keyword evidence="1" id="KW-1133">Transmembrane helix</keyword>
<organism evidence="2 3">
    <name type="scientific">Flavobacterium sediminilitoris</name>
    <dbReference type="NCBI Taxonomy" id="2024526"/>
    <lineage>
        <taxon>Bacteria</taxon>
        <taxon>Pseudomonadati</taxon>
        <taxon>Bacteroidota</taxon>
        <taxon>Flavobacteriia</taxon>
        <taxon>Flavobacteriales</taxon>
        <taxon>Flavobacteriaceae</taxon>
        <taxon>Flavobacterium</taxon>
    </lineage>
</organism>
<reference evidence="2" key="2">
    <citation type="submission" date="2022-04" db="EMBL/GenBank/DDBJ databases">
        <title>Complete Genome Sequence of Flavobacterium sediminilitoris YSM-43, Isolated from a Tidal Sediment.</title>
        <authorList>
            <person name="Lee P.A."/>
        </authorList>
    </citation>
    <scope>NUCLEOTIDE SEQUENCE</scope>
    <source>
        <strain evidence="2">YSM-43</strain>
    </source>
</reference>
<gene>
    <name evidence="2" type="ORF">LXD69_00745</name>
</gene>
<name>A0ABY4HMY9_9FLAO</name>
<feature type="transmembrane region" description="Helical" evidence="1">
    <location>
        <begin position="29"/>
        <end position="48"/>
    </location>
</feature>
<dbReference type="RefSeq" id="WP_246916695.1">
    <property type="nucleotide sequence ID" value="NZ_CP090145.1"/>
</dbReference>
<reference evidence="2" key="1">
    <citation type="submission" date="2021-12" db="EMBL/GenBank/DDBJ databases">
        <authorList>
            <person name="Cha I.-T."/>
            <person name="Lee K.-E."/>
            <person name="Park S.-J."/>
        </authorList>
    </citation>
    <scope>NUCLEOTIDE SEQUENCE</scope>
    <source>
        <strain evidence="2">YSM-43</strain>
    </source>
</reference>
<proteinExistence type="predicted"/>
<evidence type="ECO:0000313" key="2">
    <source>
        <dbReference type="EMBL" id="UOX34053.1"/>
    </source>
</evidence>
<keyword evidence="3" id="KW-1185">Reference proteome</keyword>
<dbReference type="Proteomes" id="UP000830454">
    <property type="component" value="Chromosome"/>
</dbReference>
<keyword evidence="1" id="KW-0472">Membrane</keyword>
<evidence type="ECO:0000256" key="1">
    <source>
        <dbReference type="SAM" id="Phobius"/>
    </source>
</evidence>
<evidence type="ECO:0000313" key="3">
    <source>
        <dbReference type="Proteomes" id="UP000830454"/>
    </source>
</evidence>
<dbReference type="EMBL" id="CP090145">
    <property type="protein sequence ID" value="UOX34053.1"/>
    <property type="molecule type" value="Genomic_DNA"/>
</dbReference>
<sequence length="58" mass="6703">MRNTLAYLVMIVPIVTYNIYYYNETTRGIDLWQVLGAFIIGAISYKIGMDIKNRGKVK</sequence>
<protein>
    <submittedName>
        <fullName evidence="2">Uncharacterized protein</fullName>
    </submittedName>
</protein>
<feature type="transmembrane region" description="Helical" evidence="1">
    <location>
        <begin position="5"/>
        <end position="23"/>
    </location>
</feature>
<keyword evidence="1" id="KW-0812">Transmembrane</keyword>